<accession>A0A0E9UD86</accession>
<feature type="compositionally biased region" description="Basic and acidic residues" evidence="1">
    <location>
        <begin position="32"/>
        <end position="44"/>
    </location>
</feature>
<feature type="region of interest" description="Disordered" evidence="1">
    <location>
        <begin position="1"/>
        <end position="44"/>
    </location>
</feature>
<organism evidence="2">
    <name type="scientific">Anguilla anguilla</name>
    <name type="common">European freshwater eel</name>
    <name type="synonym">Muraena anguilla</name>
    <dbReference type="NCBI Taxonomy" id="7936"/>
    <lineage>
        <taxon>Eukaryota</taxon>
        <taxon>Metazoa</taxon>
        <taxon>Chordata</taxon>
        <taxon>Craniata</taxon>
        <taxon>Vertebrata</taxon>
        <taxon>Euteleostomi</taxon>
        <taxon>Actinopterygii</taxon>
        <taxon>Neopterygii</taxon>
        <taxon>Teleostei</taxon>
        <taxon>Anguilliformes</taxon>
        <taxon>Anguillidae</taxon>
        <taxon>Anguilla</taxon>
    </lineage>
</organism>
<reference evidence="2" key="1">
    <citation type="submission" date="2014-11" db="EMBL/GenBank/DDBJ databases">
        <authorList>
            <person name="Amaro Gonzalez C."/>
        </authorList>
    </citation>
    <scope>NUCLEOTIDE SEQUENCE</scope>
</reference>
<name>A0A0E9UD86_ANGAN</name>
<reference evidence="2" key="2">
    <citation type="journal article" date="2015" name="Fish Shellfish Immunol.">
        <title>Early steps in the European eel (Anguilla anguilla)-Vibrio vulnificus interaction in the gills: Role of the RtxA13 toxin.</title>
        <authorList>
            <person name="Callol A."/>
            <person name="Pajuelo D."/>
            <person name="Ebbesson L."/>
            <person name="Teles M."/>
            <person name="MacKenzie S."/>
            <person name="Amaro C."/>
        </authorList>
    </citation>
    <scope>NUCLEOTIDE SEQUENCE</scope>
</reference>
<proteinExistence type="predicted"/>
<dbReference type="AlphaFoldDB" id="A0A0E9UD86"/>
<evidence type="ECO:0000313" key="2">
    <source>
        <dbReference type="EMBL" id="JAH63726.1"/>
    </source>
</evidence>
<dbReference type="EMBL" id="GBXM01044851">
    <property type="protein sequence ID" value="JAH63726.1"/>
    <property type="molecule type" value="Transcribed_RNA"/>
</dbReference>
<protein>
    <submittedName>
        <fullName evidence="2">Uncharacterized protein</fullName>
    </submittedName>
</protein>
<sequence>MQCQPIRTRPHHQHYEQRPLRHKSTSATKIRPKSDKRIEATQNN</sequence>
<evidence type="ECO:0000256" key="1">
    <source>
        <dbReference type="SAM" id="MobiDB-lite"/>
    </source>
</evidence>